<evidence type="ECO:0000259" key="1">
    <source>
        <dbReference type="Pfam" id="PF19263"/>
    </source>
</evidence>
<evidence type="ECO:0000313" key="2">
    <source>
        <dbReference type="EMBL" id="KKK94372.1"/>
    </source>
</evidence>
<comment type="caution">
    <text evidence="2">The sequence shown here is derived from an EMBL/GenBank/DDBJ whole genome shotgun (WGS) entry which is preliminary data.</text>
</comment>
<dbReference type="EMBL" id="LAZR01047374">
    <property type="protein sequence ID" value="KKK94372.1"/>
    <property type="molecule type" value="Genomic_DNA"/>
</dbReference>
<organism evidence="2">
    <name type="scientific">marine sediment metagenome</name>
    <dbReference type="NCBI Taxonomy" id="412755"/>
    <lineage>
        <taxon>unclassified sequences</taxon>
        <taxon>metagenomes</taxon>
        <taxon>ecological metagenomes</taxon>
    </lineage>
</organism>
<feature type="domain" description="NrS-1 polymerase-like helicase" evidence="1">
    <location>
        <begin position="7"/>
        <end position="78"/>
    </location>
</feature>
<feature type="non-terminal residue" evidence="2">
    <location>
        <position position="1"/>
    </location>
</feature>
<protein>
    <recommendedName>
        <fullName evidence="1">NrS-1 polymerase-like helicase domain-containing protein</fullName>
    </recommendedName>
</protein>
<gene>
    <name evidence="2" type="ORF">LCGC14_2683500</name>
</gene>
<dbReference type="AlphaFoldDB" id="A0A0F8ZKQ2"/>
<dbReference type="InterPro" id="IPR045455">
    <property type="entry name" value="NrS-1_pol-like_helicase"/>
</dbReference>
<reference evidence="2" key="1">
    <citation type="journal article" date="2015" name="Nature">
        <title>Complex archaea that bridge the gap between prokaryotes and eukaryotes.</title>
        <authorList>
            <person name="Spang A."/>
            <person name="Saw J.H."/>
            <person name="Jorgensen S.L."/>
            <person name="Zaremba-Niedzwiedzka K."/>
            <person name="Martijn J."/>
            <person name="Lind A.E."/>
            <person name="van Eijk R."/>
            <person name="Schleper C."/>
            <person name="Guy L."/>
            <person name="Ettema T.J."/>
        </authorList>
    </citation>
    <scope>NUCLEOTIDE SEQUENCE</scope>
</reference>
<name>A0A0F8ZKQ2_9ZZZZ</name>
<sequence length="239" mass="26909">SAALQSQQGFNGELRSAILCFIEEVDLSKKSGVAYRRIKEWVTAILLPIHVKNLTPYMSTNTTHWVQCANDPDSCPIFTGDTRIMVLFVDDIPTDQWENKRNLITKLRKEAPDFLGELMKLEIPESPDRLGVPVLESSAKKDIQKRNQSPLEAYIEDECFFVPGNMVTFNEFYGRFAAAIDATEIGYWTKVRVGKNIPKPFVKGRAGTGNMHIGNLAFEDLPAIGKELICFENKLVPKV</sequence>
<dbReference type="Pfam" id="PF19263">
    <property type="entry name" value="DUF5906"/>
    <property type="match status" value="1"/>
</dbReference>
<proteinExistence type="predicted"/>
<accession>A0A0F8ZKQ2</accession>